<keyword evidence="9" id="KW-1185">Reference proteome</keyword>
<keyword evidence="6" id="KW-0472">Membrane</keyword>
<dbReference type="InterPro" id="IPR051906">
    <property type="entry name" value="TolC-like"/>
</dbReference>
<dbReference type="Pfam" id="PF02321">
    <property type="entry name" value="OEP"/>
    <property type="match status" value="1"/>
</dbReference>
<proteinExistence type="inferred from homology"/>
<dbReference type="Gene3D" id="1.20.1600.10">
    <property type="entry name" value="Outer membrane efflux proteins (OEP)"/>
    <property type="match status" value="1"/>
</dbReference>
<evidence type="ECO:0000256" key="3">
    <source>
        <dbReference type="ARBA" id="ARBA00022448"/>
    </source>
</evidence>
<protein>
    <recommendedName>
        <fullName evidence="10">TolC family protein</fullName>
    </recommendedName>
</protein>
<sequence length="235" mass="27445">MNQMRVIIISVLLIVTSSVFAQTIDYNRIILPENSADIELSEKLVQLAWLNHPDNQSVKENLRISQIDLKLSKRRWLSNFRVSGNLNEFNIDESRDLTNRSQFFPRYNFSLSFPLGDLFMNPLENKQNKILIDISQNEINAAKLLVRRNVLQAYNNFLLLEEVYKIQRLAMDNAETNHAIVEESFEQGEETYEKYTASFNNLNQRKITILQAERDYKNAKLVVEEMIGMPLENVN</sequence>
<dbReference type="PANTHER" id="PTHR30026:SF20">
    <property type="entry name" value="OUTER MEMBRANE PROTEIN TOLC"/>
    <property type="match status" value="1"/>
</dbReference>
<name>A0ABQ1MMX5_9BACT</name>
<keyword evidence="7" id="KW-0998">Cell outer membrane</keyword>
<evidence type="ECO:0000256" key="1">
    <source>
        <dbReference type="ARBA" id="ARBA00004442"/>
    </source>
</evidence>
<keyword evidence="3" id="KW-0813">Transport</keyword>
<keyword evidence="4" id="KW-1134">Transmembrane beta strand</keyword>
<dbReference type="SUPFAM" id="SSF56954">
    <property type="entry name" value="Outer membrane efflux proteins (OEP)"/>
    <property type="match status" value="1"/>
</dbReference>
<reference evidence="9" key="1">
    <citation type="journal article" date="2019" name="Int. J. Syst. Evol. Microbiol.">
        <title>The Global Catalogue of Microorganisms (GCM) 10K type strain sequencing project: providing services to taxonomists for standard genome sequencing and annotation.</title>
        <authorList>
            <consortium name="The Broad Institute Genomics Platform"/>
            <consortium name="The Broad Institute Genome Sequencing Center for Infectious Disease"/>
            <person name="Wu L."/>
            <person name="Ma J."/>
        </authorList>
    </citation>
    <scope>NUCLEOTIDE SEQUENCE [LARGE SCALE GENOMIC DNA]</scope>
    <source>
        <strain evidence="9">CGMCC 1.10832</strain>
    </source>
</reference>
<evidence type="ECO:0008006" key="10">
    <source>
        <dbReference type="Google" id="ProtNLM"/>
    </source>
</evidence>
<comment type="similarity">
    <text evidence="2">Belongs to the outer membrane factor (OMF) (TC 1.B.17) family.</text>
</comment>
<comment type="caution">
    <text evidence="8">The sequence shown here is derived from an EMBL/GenBank/DDBJ whole genome shotgun (WGS) entry which is preliminary data.</text>
</comment>
<keyword evidence="5" id="KW-0812">Transmembrane</keyword>
<evidence type="ECO:0000256" key="6">
    <source>
        <dbReference type="ARBA" id="ARBA00023136"/>
    </source>
</evidence>
<dbReference type="InterPro" id="IPR003423">
    <property type="entry name" value="OMP_efflux"/>
</dbReference>
<dbReference type="EMBL" id="BMEC01000009">
    <property type="protein sequence ID" value="GGC41788.1"/>
    <property type="molecule type" value="Genomic_DNA"/>
</dbReference>
<evidence type="ECO:0000256" key="2">
    <source>
        <dbReference type="ARBA" id="ARBA00007613"/>
    </source>
</evidence>
<dbReference type="Proteomes" id="UP000636010">
    <property type="component" value="Unassembled WGS sequence"/>
</dbReference>
<dbReference type="PANTHER" id="PTHR30026">
    <property type="entry name" value="OUTER MEMBRANE PROTEIN TOLC"/>
    <property type="match status" value="1"/>
</dbReference>
<evidence type="ECO:0000256" key="4">
    <source>
        <dbReference type="ARBA" id="ARBA00022452"/>
    </source>
</evidence>
<evidence type="ECO:0000313" key="8">
    <source>
        <dbReference type="EMBL" id="GGC41788.1"/>
    </source>
</evidence>
<evidence type="ECO:0000313" key="9">
    <source>
        <dbReference type="Proteomes" id="UP000636010"/>
    </source>
</evidence>
<organism evidence="8 9">
    <name type="scientific">Marivirga lumbricoides</name>
    <dbReference type="NCBI Taxonomy" id="1046115"/>
    <lineage>
        <taxon>Bacteria</taxon>
        <taxon>Pseudomonadati</taxon>
        <taxon>Bacteroidota</taxon>
        <taxon>Cytophagia</taxon>
        <taxon>Cytophagales</taxon>
        <taxon>Marivirgaceae</taxon>
        <taxon>Marivirga</taxon>
    </lineage>
</organism>
<evidence type="ECO:0000256" key="7">
    <source>
        <dbReference type="ARBA" id="ARBA00023237"/>
    </source>
</evidence>
<comment type="subcellular location">
    <subcellularLocation>
        <location evidence="1">Cell outer membrane</location>
    </subcellularLocation>
</comment>
<gene>
    <name evidence="8" type="ORF">GCM10011506_29190</name>
</gene>
<accession>A0ABQ1MMX5</accession>
<evidence type="ECO:0000256" key="5">
    <source>
        <dbReference type="ARBA" id="ARBA00022692"/>
    </source>
</evidence>